<comment type="caution">
    <text evidence="2">The sequence shown here is derived from an EMBL/GenBank/DDBJ whole genome shotgun (WGS) entry which is preliminary data.</text>
</comment>
<dbReference type="InterPro" id="IPR023631">
    <property type="entry name" value="Amidase_dom"/>
</dbReference>
<name>A0A562I3K4_MICOL</name>
<sequence length="469" mass="49237">MSAQTVADLDIVALRTLLASGEVSSREATQACLDRIEELDGTLNAFVQVDPTRALEVADALDTMRRAGHVLGELHGVPLALKDNISQAGYVNAAGSAILAGDVASSDATVVERLKRAGAVILGRLNMHEFAQGVTTYNPHTGPTRNPWDVGRSPGGSSGGSGVAVAAREVFGALGTDTGCSVRLPAAFNGVTGIRPTIGRVSNSGVTPLAWSMDTVGPLARTAEDCGTILRAIAGHDSKDPATSMRPVALRPAEPTNLRVAVLAPGPDRPTDPDVQQALDAALSPLGSFSAVVETVHIDDLEHAITALKVVNMAEPAGTHGRWVRTRADEYGDDLRTLMEGAELFLASHYIQAQRYRSHLQSLLDDVLRSFDVLVTPTVEFGAPPLGAEEITLPSGQTVDVITGVLRYNAIPSLTGLPAISLPAGFTEDGLPIGMQLIGRAFEEDLLVVAAASYQQLTSWHARSPVPHS</sequence>
<dbReference type="PANTHER" id="PTHR11895:SF176">
    <property type="entry name" value="AMIDASE AMID-RELATED"/>
    <property type="match status" value="1"/>
</dbReference>
<dbReference type="GO" id="GO:0016740">
    <property type="term" value="F:transferase activity"/>
    <property type="evidence" value="ECO:0007669"/>
    <property type="project" value="UniProtKB-KW"/>
</dbReference>
<dbReference type="EMBL" id="VLKE01000001">
    <property type="protein sequence ID" value="TWH65203.1"/>
    <property type="molecule type" value="Genomic_DNA"/>
</dbReference>
<dbReference type="Proteomes" id="UP000319825">
    <property type="component" value="Unassembled WGS sequence"/>
</dbReference>
<keyword evidence="3" id="KW-1185">Reference proteome</keyword>
<evidence type="ECO:0000259" key="1">
    <source>
        <dbReference type="Pfam" id="PF01425"/>
    </source>
</evidence>
<dbReference type="RefSeq" id="WP_145772587.1">
    <property type="nucleotide sequence ID" value="NZ_BAAATQ010000277.1"/>
</dbReference>
<keyword evidence="2" id="KW-0808">Transferase</keyword>
<dbReference type="InterPro" id="IPR020556">
    <property type="entry name" value="Amidase_CS"/>
</dbReference>
<dbReference type="AlphaFoldDB" id="A0A562I3K4"/>
<protein>
    <submittedName>
        <fullName evidence="2">Aspartyl-tRNA(Asn)/glutamyl-tRNA(Gln) amidotransferase subunit A</fullName>
    </submittedName>
</protein>
<gene>
    <name evidence="2" type="ORF">JD77_00138</name>
</gene>
<dbReference type="Gene3D" id="3.90.1300.10">
    <property type="entry name" value="Amidase signature (AS) domain"/>
    <property type="match status" value="1"/>
</dbReference>
<accession>A0A562I3K4</accession>
<dbReference type="OrthoDB" id="182039at2"/>
<feature type="domain" description="Amidase" evidence="1">
    <location>
        <begin position="27"/>
        <end position="447"/>
    </location>
</feature>
<proteinExistence type="predicted"/>
<dbReference type="Pfam" id="PF01425">
    <property type="entry name" value="Amidase"/>
    <property type="match status" value="1"/>
</dbReference>
<dbReference type="PROSITE" id="PS00571">
    <property type="entry name" value="AMIDASES"/>
    <property type="match status" value="1"/>
</dbReference>
<reference evidence="2 3" key="1">
    <citation type="submission" date="2019-07" db="EMBL/GenBank/DDBJ databases">
        <title>R&amp;d 2014.</title>
        <authorList>
            <person name="Klenk H.-P."/>
        </authorList>
    </citation>
    <scope>NUCLEOTIDE SEQUENCE [LARGE SCALE GENOMIC DNA]</scope>
    <source>
        <strain evidence="2 3">DSM 43868</strain>
    </source>
</reference>
<dbReference type="PANTHER" id="PTHR11895">
    <property type="entry name" value="TRANSAMIDASE"/>
    <property type="match status" value="1"/>
</dbReference>
<dbReference type="InterPro" id="IPR000120">
    <property type="entry name" value="Amidase"/>
</dbReference>
<evidence type="ECO:0000313" key="2">
    <source>
        <dbReference type="EMBL" id="TWH65203.1"/>
    </source>
</evidence>
<dbReference type="SUPFAM" id="SSF75304">
    <property type="entry name" value="Amidase signature (AS) enzymes"/>
    <property type="match status" value="1"/>
</dbReference>
<evidence type="ECO:0000313" key="3">
    <source>
        <dbReference type="Proteomes" id="UP000319825"/>
    </source>
</evidence>
<organism evidence="2 3">
    <name type="scientific">Micromonospora olivasterospora</name>
    <dbReference type="NCBI Taxonomy" id="1880"/>
    <lineage>
        <taxon>Bacteria</taxon>
        <taxon>Bacillati</taxon>
        <taxon>Actinomycetota</taxon>
        <taxon>Actinomycetes</taxon>
        <taxon>Micromonosporales</taxon>
        <taxon>Micromonosporaceae</taxon>
        <taxon>Micromonospora</taxon>
    </lineage>
</organism>
<dbReference type="InterPro" id="IPR036928">
    <property type="entry name" value="AS_sf"/>
</dbReference>